<evidence type="ECO:0000313" key="1">
    <source>
        <dbReference type="EMBL" id="SFD56449.1"/>
    </source>
</evidence>
<gene>
    <name evidence="1" type="ORF">SAMN05421773_11946</name>
</gene>
<accession>A0A1I1TCY7</accession>
<keyword evidence="2" id="KW-1185">Reference proteome</keyword>
<sequence length="64" mass="7112">MREKATGRLLEVMDKIAGRWQARPLNGGRERDIDPVDVVVLGERESLSVQVAVANQRSRRGVLG</sequence>
<protein>
    <submittedName>
        <fullName evidence="1">Uncharacterized protein</fullName>
    </submittedName>
</protein>
<evidence type="ECO:0000313" key="2">
    <source>
        <dbReference type="Proteomes" id="UP000199207"/>
    </source>
</evidence>
<dbReference type="STRING" id="910347.SAMN05421773_11946"/>
<dbReference type="EMBL" id="FOLM01000019">
    <property type="protein sequence ID" value="SFD56449.1"/>
    <property type="molecule type" value="Genomic_DNA"/>
</dbReference>
<proteinExistence type="predicted"/>
<dbReference type="Proteomes" id="UP000199207">
    <property type="component" value="Unassembled WGS sequence"/>
</dbReference>
<organism evidence="1 2">
    <name type="scientific">Streptomyces aidingensis</name>
    <dbReference type="NCBI Taxonomy" id="910347"/>
    <lineage>
        <taxon>Bacteria</taxon>
        <taxon>Bacillati</taxon>
        <taxon>Actinomycetota</taxon>
        <taxon>Actinomycetes</taxon>
        <taxon>Kitasatosporales</taxon>
        <taxon>Streptomycetaceae</taxon>
        <taxon>Streptomyces</taxon>
    </lineage>
</organism>
<reference evidence="1 2" key="1">
    <citation type="submission" date="2016-10" db="EMBL/GenBank/DDBJ databases">
        <authorList>
            <person name="de Groot N.N."/>
        </authorList>
    </citation>
    <scope>NUCLEOTIDE SEQUENCE [LARGE SCALE GENOMIC DNA]</scope>
    <source>
        <strain evidence="1 2">CGMCC 4.5739</strain>
    </source>
</reference>
<name>A0A1I1TCY7_9ACTN</name>
<dbReference type="AlphaFoldDB" id="A0A1I1TCY7"/>